<evidence type="ECO:0000313" key="2">
    <source>
        <dbReference type="Proteomes" id="UP000307217"/>
    </source>
</evidence>
<reference evidence="1 2" key="1">
    <citation type="submission" date="2018-01" db="EMBL/GenBank/DDBJ databases">
        <authorList>
            <person name="Paulsen S."/>
            <person name="Gram L.K."/>
        </authorList>
    </citation>
    <scope>NUCLEOTIDE SEQUENCE [LARGE SCALE GENOMIC DNA]</scope>
    <source>
        <strain evidence="1 2">S3790</strain>
    </source>
</reference>
<comment type="caution">
    <text evidence="1">The sequence shown here is derived from an EMBL/GenBank/DDBJ whole genome shotgun (WGS) entry which is preliminary data.</text>
</comment>
<name>A0A5S3VBM2_9GAMM</name>
<dbReference type="Pfam" id="PF14352">
    <property type="entry name" value="DUF4402"/>
    <property type="match status" value="1"/>
</dbReference>
<dbReference type="OrthoDB" id="6299613at2"/>
<accession>A0A5S3VBM2</accession>
<protein>
    <recommendedName>
        <fullName evidence="3">DUF4402 domain-containing protein</fullName>
    </recommendedName>
</protein>
<gene>
    <name evidence="1" type="ORF">CWC19_04560</name>
</gene>
<evidence type="ECO:0000313" key="1">
    <source>
        <dbReference type="EMBL" id="TMO69448.1"/>
    </source>
</evidence>
<dbReference type="InterPro" id="IPR025514">
    <property type="entry name" value="DUF4402"/>
</dbReference>
<organism evidence="1 2">
    <name type="scientific">Pseudoalteromonas aurantia</name>
    <dbReference type="NCBI Taxonomy" id="43654"/>
    <lineage>
        <taxon>Bacteria</taxon>
        <taxon>Pseudomonadati</taxon>
        <taxon>Pseudomonadota</taxon>
        <taxon>Gammaproteobacteria</taxon>
        <taxon>Alteromonadales</taxon>
        <taxon>Pseudoalteromonadaceae</taxon>
        <taxon>Pseudoalteromonas</taxon>
    </lineage>
</organism>
<dbReference type="RefSeq" id="WP_138590408.1">
    <property type="nucleotide sequence ID" value="NZ_PNBX01000015.1"/>
</dbReference>
<dbReference type="AlphaFoldDB" id="A0A5S3VBM2"/>
<dbReference type="EMBL" id="PNBX01000015">
    <property type="protein sequence ID" value="TMO69448.1"/>
    <property type="molecule type" value="Genomic_DNA"/>
</dbReference>
<sequence length="148" mass="16176">MKCTSWFLLLMLLCIPYSKGIEIDPLNFGIIVIPDNSKPHTLVLSANNTSRSDSLHILQTGNPAKLLFENLPARKQVFFSDNAAATRLTSPYTGNYFTIDTLLYRNSVFTDEVGAVLLSVGAQISTSGNAMSYNDGAYSGLIEVTLSY</sequence>
<evidence type="ECO:0008006" key="3">
    <source>
        <dbReference type="Google" id="ProtNLM"/>
    </source>
</evidence>
<proteinExistence type="predicted"/>
<reference evidence="2" key="2">
    <citation type="submission" date="2019-06" db="EMBL/GenBank/DDBJ databases">
        <title>Co-occurence of chitin degradation, pigmentation and bioactivity in marine Pseudoalteromonas.</title>
        <authorList>
            <person name="Sonnenschein E.C."/>
            <person name="Bech P.K."/>
        </authorList>
    </citation>
    <scope>NUCLEOTIDE SEQUENCE [LARGE SCALE GENOMIC DNA]</scope>
    <source>
        <strain evidence="2">S3790</strain>
    </source>
</reference>
<dbReference type="Proteomes" id="UP000307217">
    <property type="component" value="Unassembled WGS sequence"/>
</dbReference>